<evidence type="ECO:0000313" key="28">
    <source>
        <dbReference type="EMBL" id="KAJ5350796.1"/>
    </source>
</evidence>
<evidence type="ECO:0000256" key="11">
    <source>
        <dbReference type="ARBA" id="ARBA00044884"/>
    </source>
</evidence>
<evidence type="ECO:0000256" key="27">
    <source>
        <dbReference type="SAM" id="SignalP"/>
    </source>
</evidence>
<comment type="catalytic activity">
    <reaction evidence="19">
        <text>L-alanyl-L-lysine(out) = L-alanyl-L-lysine(in)</text>
        <dbReference type="Rhea" id="RHEA:79415"/>
        <dbReference type="ChEBI" id="CHEBI:192470"/>
    </reaction>
</comment>
<evidence type="ECO:0000256" key="23">
    <source>
        <dbReference type="ARBA" id="ARBA00045709"/>
    </source>
</evidence>
<comment type="catalytic activity">
    <reaction evidence="9">
        <text>L-histidyl-glycine(out) = L-histidyl-glycine(in)</text>
        <dbReference type="Rhea" id="RHEA:79395"/>
        <dbReference type="ChEBI" id="CHEBI:229957"/>
    </reaction>
</comment>
<feature type="transmembrane region" description="Helical" evidence="26">
    <location>
        <begin position="217"/>
        <end position="237"/>
    </location>
</feature>
<feature type="transmembrane region" description="Helical" evidence="26">
    <location>
        <begin position="257"/>
        <end position="277"/>
    </location>
</feature>
<keyword evidence="29" id="KW-1185">Reference proteome</keyword>
<comment type="catalytic activity">
    <reaction evidence="13">
        <text>L-alpha-aminoacyl-L-lysine(out) = L-alpha-aminoacyl-L-lysine(in)</text>
        <dbReference type="Rhea" id="RHEA:79383"/>
        <dbReference type="ChEBI" id="CHEBI:229966"/>
    </reaction>
</comment>
<comment type="catalytic activity">
    <reaction evidence="16">
        <text>L-lysyl-L-lysine(out) = L-lysyl-L-lysine(in)</text>
        <dbReference type="Rhea" id="RHEA:79403"/>
        <dbReference type="ChEBI" id="CHEBI:229956"/>
    </reaction>
</comment>
<name>A0A9W9QZA0_PENBR</name>
<evidence type="ECO:0000256" key="7">
    <source>
        <dbReference type="ARBA" id="ARBA00023228"/>
    </source>
</evidence>
<feature type="transmembrane region" description="Helical" evidence="26">
    <location>
        <begin position="284"/>
        <end position="304"/>
    </location>
</feature>
<feature type="transmembrane region" description="Helical" evidence="26">
    <location>
        <begin position="77"/>
        <end position="99"/>
    </location>
</feature>
<dbReference type="InterPro" id="IPR036259">
    <property type="entry name" value="MFS_trans_sf"/>
</dbReference>
<evidence type="ECO:0000256" key="5">
    <source>
        <dbReference type="ARBA" id="ARBA00022989"/>
    </source>
</evidence>
<evidence type="ECO:0000256" key="15">
    <source>
        <dbReference type="ARBA" id="ARBA00044899"/>
    </source>
</evidence>
<evidence type="ECO:0000256" key="22">
    <source>
        <dbReference type="ARBA" id="ARBA00045018"/>
    </source>
</evidence>
<gene>
    <name evidence="28" type="ORF">N7541_008523</name>
</gene>
<dbReference type="GO" id="GO:0022857">
    <property type="term" value="F:transmembrane transporter activity"/>
    <property type="evidence" value="ECO:0007669"/>
    <property type="project" value="InterPro"/>
</dbReference>
<keyword evidence="4 26" id="KW-0812">Transmembrane</keyword>
<comment type="catalytic activity">
    <reaction evidence="15">
        <text>L-arginyl-L-alpha-amino acid(out) = L-arginyl-L-alpha-amino acid(in)</text>
        <dbReference type="Rhea" id="RHEA:79371"/>
        <dbReference type="ChEBI" id="CHEBI:84315"/>
    </reaction>
</comment>
<dbReference type="InterPro" id="IPR052187">
    <property type="entry name" value="MFSD1"/>
</dbReference>
<dbReference type="Proteomes" id="UP001148299">
    <property type="component" value="Unassembled WGS sequence"/>
</dbReference>
<feature type="region of interest" description="Disordered" evidence="25">
    <location>
        <begin position="353"/>
        <end position="374"/>
    </location>
</feature>
<evidence type="ECO:0000256" key="16">
    <source>
        <dbReference type="ARBA" id="ARBA00044900"/>
    </source>
</evidence>
<dbReference type="PANTHER" id="PTHR23512">
    <property type="entry name" value="MAJOR FACILITATOR SUPERFAMILY DOMAIN-CONTAINING PROTEIN 1"/>
    <property type="match status" value="1"/>
</dbReference>
<comment type="catalytic activity">
    <reaction evidence="18">
        <text>L-histidyl-L-alpha-amino acid(out) = L-histidyl-L-alpha-amino acid(in)</text>
        <dbReference type="Rhea" id="RHEA:79379"/>
        <dbReference type="ChEBI" id="CHEBI:229964"/>
    </reaction>
</comment>
<evidence type="ECO:0000256" key="13">
    <source>
        <dbReference type="ARBA" id="ARBA00044893"/>
    </source>
</evidence>
<feature type="transmembrane region" description="Helical" evidence="26">
    <location>
        <begin position="310"/>
        <end position="336"/>
    </location>
</feature>
<evidence type="ECO:0000256" key="17">
    <source>
        <dbReference type="ARBA" id="ARBA00044903"/>
    </source>
</evidence>
<feature type="signal peptide" evidence="27">
    <location>
        <begin position="1"/>
        <end position="30"/>
    </location>
</feature>
<comment type="catalytic activity">
    <reaction evidence="11">
        <text>L-alpha-aminoacyl-L-histidine(out) = L-alpha-aminoacyl-L-histidine(in)</text>
        <dbReference type="Rhea" id="RHEA:79375"/>
        <dbReference type="ChEBI" id="CHEBI:229967"/>
    </reaction>
</comment>
<dbReference type="InterPro" id="IPR011701">
    <property type="entry name" value="MFS"/>
</dbReference>
<sequence length="451" mass="48800">MDHDRDLRVSIGRHWHVLVAVLYDLPAALSVPLQEHLGLSGSRYAYLVSALYTAYAAPNTILPFFSGFAVDRIGERLLLFATLGSVLVGQLIFSVSANLKSPPGMILGRIFIGLGGEIVGVLGSEITTRWFKDKQLSLALAMVLSISRLGSVATSFFIPGIIDISGVVYAVWFGSLVSSGVAIAGSFYLLAARGISSTHHNGQSIDTTNPVHQFTRVFWKLALICVLGYGGINTFPISAQRFLAKWFYGGDQRKAGAVTGIPYFLSGALVPLFGLVMNMKFFQNYPLSLCATNIMMGTAHLLLLYTAQPIMPLCLLGVAYALYGVAFWAALARSLLSTVESKSKKAILDSSDENPHYDTRYGTIRPPTTSSGDLHDTNDRTNELEEACADSLITLGYGIMTSLNNLSTAVVPIFLAKVETLVGFKGLELVFIILSLLGFCTSFQLLITEIL</sequence>
<comment type="subunit">
    <text evidence="24">Homodimer. Interacts with lysosomal protein GLMP (via lumenal domain); the interaction starts while both proteins are still in the endoplasmic reticulum and is required for stabilization of MFSD1 in lysosomes but has no direct effect on its targeting to lysosomes or transporter activity.</text>
</comment>
<reference evidence="28" key="1">
    <citation type="submission" date="2022-12" db="EMBL/GenBank/DDBJ databases">
        <authorList>
            <person name="Petersen C."/>
        </authorList>
    </citation>
    <scope>NUCLEOTIDE SEQUENCE</scope>
    <source>
        <strain evidence="28">IBT 35675</strain>
    </source>
</reference>
<evidence type="ECO:0000256" key="25">
    <source>
        <dbReference type="SAM" id="MobiDB-lite"/>
    </source>
</evidence>
<dbReference type="Pfam" id="PF07690">
    <property type="entry name" value="MFS_1"/>
    <property type="match status" value="1"/>
</dbReference>
<feature type="transmembrane region" description="Helical" evidence="26">
    <location>
        <begin position="45"/>
        <end position="65"/>
    </location>
</feature>
<comment type="catalytic activity">
    <reaction evidence="8">
        <text>L-lysyl-L-alanine(out) = L-lysyl-L-alanine(in)</text>
        <dbReference type="Rhea" id="RHEA:79399"/>
        <dbReference type="ChEBI" id="CHEBI:229954"/>
    </reaction>
</comment>
<evidence type="ECO:0000256" key="10">
    <source>
        <dbReference type="ARBA" id="ARBA00044881"/>
    </source>
</evidence>
<dbReference type="PANTHER" id="PTHR23512:SF3">
    <property type="entry name" value="MAJOR FACILITATOR SUPERFAMILY DOMAIN-CONTAINING PROTEIN 1"/>
    <property type="match status" value="1"/>
</dbReference>
<accession>A0A9W9QZA0</accession>
<dbReference type="AlphaFoldDB" id="A0A9W9QZA0"/>
<evidence type="ECO:0000256" key="4">
    <source>
        <dbReference type="ARBA" id="ARBA00022692"/>
    </source>
</evidence>
<evidence type="ECO:0000256" key="21">
    <source>
        <dbReference type="ARBA" id="ARBA00044985"/>
    </source>
</evidence>
<evidence type="ECO:0000256" key="20">
    <source>
        <dbReference type="ARBA" id="ARBA00044924"/>
    </source>
</evidence>
<evidence type="ECO:0000256" key="1">
    <source>
        <dbReference type="ARBA" id="ARBA00004155"/>
    </source>
</evidence>
<proteinExistence type="inferred from homology"/>
<keyword evidence="27" id="KW-0732">Signal</keyword>
<evidence type="ECO:0000256" key="2">
    <source>
        <dbReference type="ARBA" id="ARBA00008335"/>
    </source>
</evidence>
<comment type="catalytic activity">
    <reaction evidence="14">
        <text>L-aspartyl-L-lysine(out) = L-aspartyl-L-lysine(in)</text>
        <dbReference type="Rhea" id="RHEA:79411"/>
        <dbReference type="ChEBI" id="CHEBI:229953"/>
    </reaction>
</comment>
<dbReference type="SUPFAM" id="SSF103473">
    <property type="entry name" value="MFS general substrate transporter"/>
    <property type="match status" value="1"/>
</dbReference>
<keyword evidence="7" id="KW-0458">Lysosome</keyword>
<comment type="function">
    <text evidence="23">Lysosomal dipeptide uniporter that selectively exports lysine, arginine or histidine-containing dipeptides with a net positive charge from the lysosome lumen into the cytosol. Could play a role in a specific type of protein O-glycosylation indirectly regulating macrophages migration and tissue invasion. Also essential for liver homeostasis.</text>
</comment>
<feature type="transmembrane region" description="Helical" evidence="26">
    <location>
        <begin position="168"/>
        <end position="191"/>
    </location>
</feature>
<feature type="transmembrane region" description="Helical" evidence="26">
    <location>
        <begin position="105"/>
        <end position="124"/>
    </location>
</feature>
<organism evidence="28 29">
    <name type="scientific">Penicillium brevicompactum</name>
    <dbReference type="NCBI Taxonomy" id="5074"/>
    <lineage>
        <taxon>Eukaryota</taxon>
        <taxon>Fungi</taxon>
        <taxon>Dikarya</taxon>
        <taxon>Ascomycota</taxon>
        <taxon>Pezizomycotina</taxon>
        <taxon>Eurotiomycetes</taxon>
        <taxon>Eurotiomycetidae</taxon>
        <taxon>Eurotiales</taxon>
        <taxon>Aspergillaceae</taxon>
        <taxon>Penicillium</taxon>
    </lineage>
</organism>
<protein>
    <recommendedName>
        <fullName evidence="21">Lysosomal dipeptide transporter MFSD1</fullName>
    </recommendedName>
    <alternativeName>
        <fullName evidence="22">Major facilitator superfamily domain-containing protein 1</fullName>
    </alternativeName>
</protein>
<feature type="transmembrane region" description="Helical" evidence="26">
    <location>
        <begin position="427"/>
        <end position="447"/>
    </location>
</feature>
<evidence type="ECO:0000256" key="24">
    <source>
        <dbReference type="ARBA" id="ARBA00046376"/>
    </source>
</evidence>
<dbReference type="Gene3D" id="1.20.1250.20">
    <property type="entry name" value="MFS general substrate transporter like domains"/>
    <property type="match status" value="1"/>
</dbReference>
<keyword evidence="3" id="KW-0813">Transport</keyword>
<keyword evidence="6 26" id="KW-0472">Membrane</keyword>
<evidence type="ECO:0000256" key="18">
    <source>
        <dbReference type="ARBA" id="ARBA00044912"/>
    </source>
</evidence>
<evidence type="ECO:0000256" key="14">
    <source>
        <dbReference type="ARBA" id="ARBA00044898"/>
    </source>
</evidence>
<evidence type="ECO:0000256" key="3">
    <source>
        <dbReference type="ARBA" id="ARBA00022448"/>
    </source>
</evidence>
<comment type="catalytic activity">
    <reaction evidence="12">
        <text>L-lysyl-L-alpha-amino acid(out) = L-lysyl-L-alpha-amino acid(in)</text>
        <dbReference type="Rhea" id="RHEA:79387"/>
        <dbReference type="ChEBI" id="CHEBI:229965"/>
    </reaction>
</comment>
<comment type="similarity">
    <text evidence="2">Belongs to the major facilitator superfamily.</text>
</comment>
<feature type="transmembrane region" description="Helical" evidence="26">
    <location>
        <begin position="136"/>
        <end position="162"/>
    </location>
</feature>
<evidence type="ECO:0000256" key="9">
    <source>
        <dbReference type="ARBA" id="ARBA00044878"/>
    </source>
</evidence>
<dbReference type="EMBL" id="JAPZBR010000006">
    <property type="protein sequence ID" value="KAJ5350796.1"/>
    <property type="molecule type" value="Genomic_DNA"/>
</dbReference>
<comment type="catalytic activity">
    <reaction evidence="10">
        <text>L-alpha-aminoacyl-L-arginine(out) = L-alpha-aminoacyl-L-arginine(in)</text>
        <dbReference type="Rhea" id="RHEA:79367"/>
        <dbReference type="ChEBI" id="CHEBI:229968"/>
    </reaction>
</comment>
<evidence type="ECO:0000256" key="12">
    <source>
        <dbReference type="ARBA" id="ARBA00044891"/>
    </source>
</evidence>
<evidence type="ECO:0000256" key="8">
    <source>
        <dbReference type="ARBA" id="ARBA00044876"/>
    </source>
</evidence>
<reference evidence="28" key="2">
    <citation type="journal article" date="2023" name="IMA Fungus">
        <title>Comparative genomic study of the Penicillium genus elucidates a diverse pangenome and 15 lateral gene transfer events.</title>
        <authorList>
            <person name="Petersen C."/>
            <person name="Sorensen T."/>
            <person name="Nielsen M.R."/>
            <person name="Sondergaard T.E."/>
            <person name="Sorensen J.L."/>
            <person name="Fitzpatrick D.A."/>
            <person name="Frisvad J.C."/>
            <person name="Nielsen K.L."/>
        </authorList>
    </citation>
    <scope>NUCLEOTIDE SEQUENCE</scope>
    <source>
        <strain evidence="28">IBT 35675</strain>
    </source>
</reference>
<keyword evidence="5 26" id="KW-1133">Transmembrane helix</keyword>
<evidence type="ECO:0000256" key="19">
    <source>
        <dbReference type="ARBA" id="ARBA00044919"/>
    </source>
</evidence>
<comment type="catalytic activity">
    <reaction evidence="20">
        <text>L-lysyl-glycine(out) = L-lysyl-glycine(in)</text>
        <dbReference type="Rhea" id="RHEA:79407"/>
        <dbReference type="ChEBI" id="CHEBI:191202"/>
    </reaction>
</comment>
<comment type="catalytic activity">
    <reaction evidence="17">
        <text>L-arginyl-glycine(out) = L-arginyl-glycine(in)</text>
        <dbReference type="Rhea" id="RHEA:79391"/>
        <dbReference type="ChEBI" id="CHEBI:229955"/>
    </reaction>
</comment>
<comment type="caution">
    <text evidence="28">The sequence shown here is derived from an EMBL/GenBank/DDBJ whole genome shotgun (WGS) entry which is preliminary data.</text>
</comment>
<feature type="chain" id="PRO_5040736784" description="Lysosomal dipeptide transporter MFSD1" evidence="27">
    <location>
        <begin position="31"/>
        <end position="451"/>
    </location>
</feature>
<evidence type="ECO:0000256" key="26">
    <source>
        <dbReference type="SAM" id="Phobius"/>
    </source>
</evidence>
<comment type="subcellular location">
    <subcellularLocation>
        <location evidence="1">Lysosome membrane</location>
        <topology evidence="1">Multi-pass membrane protein</topology>
    </subcellularLocation>
</comment>
<evidence type="ECO:0000256" key="6">
    <source>
        <dbReference type="ARBA" id="ARBA00023136"/>
    </source>
</evidence>
<evidence type="ECO:0000313" key="29">
    <source>
        <dbReference type="Proteomes" id="UP001148299"/>
    </source>
</evidence>